<organism evidence="2">
    <name type="scientific">uncultured Desulfovibrio sp</name>
    <dbReference type="NCBI Taxonomy" id="167968"/>
    <lineage>
        <taxon>Bacteria</taxon>
        <taxon>Pseudomonadati</taxon>
        <taxon>Thermodesulfobacteriota</taxon>
        <taxon>Desulfovibrionia</taxon>
        <taxon>Desulfovibrionales</taxon>
        <taxon>Desulfovibrionaceae</taxon>
        <taxon>Desulfovibrio</taxon>
        <taxon>environmental samples</taxon>
    </lineage>
</organism>
<dbReference type="Gene3D" id="1.25.40.10">
    <property type="entry name" value="Tetratricopeptide repeat domain"/>
    <property type="match status" value="1"/>
</dbReference>
<dbReference type="EMBL" id="FMJC01000002">
    <property type="protein sequence ID" value="SCM74652.1"/>
    <property type="molecule type" value="Genomic_DNA"/>
</dbReference>
<dbReference type="InterPro" id="IPR050767">
    <property type="entry name" value="Sel1_AlgK"/>
</dbReference>
<protein>
    <submittedName>
        <fullName evidence="2">Sel1 domain protein repeat-containing protein</fullName>
    </submittedName>
</protein>
<dbReference type="SMART" id="SM00671">
    <property type="entry name" value="SEL1"/>
    <property type="match status" value="4"/>
</dbReference>
<dbReference type="RefSeq" id="WP_179981264.1">
    <property type="nucleotide sequence ID" value="NZ_LT608333.1"/>
</dbReference>
<dbReference type="InterPro" id="IPR006597">
    <property type="entry name" value="Sel1-like"/>
</dbReference>
<dbReference type="PANTHER" id="PTHR11102">
    <property type="entry name" value="SEL-1-LIKE PROTEIN"/>
    <property type="match status" value="1"/>
</dbReference>
<proteinExistence type="predicted"/>
<sequence>MKKNFVAIFLTMTFFVFSALTVGAQPVDKVEQKLDEAWVAYNIGQYQKVLQLVQPLASDGNARAQIILGRCYENGLGVPQDMEMAAKWFRLAAEQNNSEAQVLLAYQYELGIGVPKNDATVVDLMTRAANAGSAEALFNLALYHGQGKYGFAKDPAESFRLAKLAADKGYAQAERYVGACYDHGVGVPENKAEAQVWYGKARAQGLEVEGNVFNFVREYSMP</sequence>
<feature type="chain" id="PRO_5013370005" evidence="1">
    <location>
        <begin position="25"/>
        <end position="222"/>
    </location>
</feature>
<dbReference type="SUPFAM" id="SSF81901">
    <property type="entry name" value="HCP-like"/>
    <property type="match status" value="1"/>
</dbReference>
<dbReference type="PANTHER" id="PTHR11102:SF160">
    <property type="entry name" value="ERAD-ASSOCIATED E3 UBIQUITIN-PROTEIN LIGASE COMPONENT HRD3"/>
    <property type="match status" value="1"/>
</dbReference>
<name>A0A212LAP4_9BACT</name>
<dbReference type="AlphaFoldDB" id="A0A212LAP4"/>
<gene>
    <name evidence="2" type="ORF">KL86DES1_22071</name>
</gene>
<evidence type="ECO:0000313" key="2">
    <source>
        <dbReference type="EMBL" id="SCM74652.1"/>
    </source>
</evidence>
<evidence type="ECO:0000256" key="1">
    <source>
        <dbReference type="SAM" id="SignalP"/>
    </source>
</evidence>
<feature type="signal peptide" evidence="1">
    <location>
        <begin position="1"/>
        <end position="24"/>
    </location>
</feature>
<keyword evidence="1" id="KW-0732">Signal</keyword>
<dbReference type="Pfam" id="PF08238">
    <property type="entry name" value="Sel1"/>
    <property type="match status" value="4"/>
</dbReference>
<accession>A0A212LAP4</accession>
<dbReference type="InterPro" id="IPR011990">
    <property type="entry name" value="TPR-like_helical_dom_sf"/>
</dbReference>
<reference evidence="2" key="1">
    <citation type="submission" date="2016-08" db="EMBL/GenBank/DDBJ databases">
        <authorList>
            <person name="Seilhamer J.J."/>
        </authorList>
    </citation>
    <scope>NUCLEOTIDE SEQUENCE</scope>
    <source>
        <strain evidence="2">86-1</strain>
    </source>
</reference>